<evidence type="ECO:0000313" key="2">
    <source>
        <dbReference type="Proteomes" id="UP001066276"/>
    </source>
</evidence>
<dbReference type="EMBL" id="JANPWB010000010">
    <property type="protein sequence ID" value="KAJ1137399.1"/>
    <property type="molecule type" value="Genomic_DNA"/>
</dbReference>
<name>A0AAV7QAR5_PLEWA</name>
<organism evidence="1 2">
    <name type="scientific">Pleurodeles waltl</name>
    <name type="common">Iberian ribbed newt</name>
    <dbReference type="NCBI Taxonomy" id="8319"/>
    <lineage>
        <taxon>Eukaryota</taxon>
        <taxon>Metazoa</taxon>
        <taxon>Chordata</taxon>
        <taxon>Craniata</taxon>
        <taxon>Vertebrata</taxon>
        <taxon>Euteleostomi</taxon>
        <taxon>Amphibia</taxon>
        <taxon>Batrachia</taxon>
        <taxon>Caudata</taxon>
        <taxon>Salamandroidea</taxon>
        <taxon>Salamandridae</taxon>
        <taxon>Pleurodelinae</taxon>
        <taxon>Pleurodeles</taxon>
    </lineage>
</organism>
<reference evidence="1" key="1">
    <citation type="journal article" date="2022" name="bioRxiv">
        <title>Sequencing and chromosome-scale assembly of the giantPleurodeles waltlgenome.</title>
        <authorList>
            <person name="Brown T."/>
            <person name="Elewa A."/>
            <person name="Iarovenko S."/>
            <person name="Subramanian E."/>
            <person name="Araus A.J."/>
            <person name="Petzold A."/>
            <person name="Susuki M."/>
            <person name="Suzuki K.-i.T."/>
            <person name="Hayashi T."/>
            <person name="Toyoda A."/>
            <person name="Oliveira C."/>
            <person name="Osipova E."/>
            <person name="Leigh N.D."/>
            <person name="Simon A."/>
            <person name="Yun M.H."/>
        </authorList>
    </citation>
    <scope>NUCLEOTIDE SEQUENCE</scope>
    <source>
        <strain evidence="1">20211129_DDA</strain>
        <tissue evidence="1">Liver</tissue>
    </source>
</reference>
<accession>A0AAV7QAR5</accession>
<keyword evidence="2" id="KW-1185">Reference proteome</keyword>
<evidence type="ECO:0000313" key="1">
    <source>
        <dbReference type="EMBL" id="KAJ1137399.1"/>
    </source>
</evidence>
<protein>
    <submittedName>
        <fullName evidence="1">Uncharacterized protein</fullName>
    </submittedName>
</protein>
<dbReference type="Proteomes" id="UP001066276">
    <property type="component" value="Chromosome 6"/>
</dbReference>
<comment type="caution">
    <text evidence="1">The sequence shown here is derived from an EMBL/GenBank/DDBJ whole genome shotgun (WGS) entry which is preliminary data.</text>
</comment>
<dbReference type="AlphaFoldDB" id="A0AAV7QAR5"/>
<proteinExistence type="predicted"/>
<gene>
    <name evidence="1" type="ORF">NDU88_003805</name>
</gene>
<sequence length="108" mass="11763">MSAGPAGHYILDREVLPVMFLLALPPIKLSRPRRRSAGPVLGHRYFSGEVTAIAGPASPPLGNLFGLISGAPLSSQLRAHRPDNHRTPLVPSVLLRRRVLGRGRKEEF</sequence>